<evidence type="ECO:0000256" key="1">
    <source>
        <dbReference type="SAM" id="MobiDB-lite"/>
    </source>
</evidence>
<dbReference type="Pfam" id="PF00397">
    <property type="entry name" value="WW"/>
    <property type="match status" value="1"/>
</dbReference>
<dbReference type="CDD" id="cd00201">
    <property type="entry name" value="WW"/>
    <property type="match status" value="1"/>
</dbReference>
<dbReference type="AlphaFoldDB" id="A0AA36NA29"/>
<dbReference type="InterPro" id="IPR001202">
    <property type="entry name" value="WW_dom"/>
</dbReference>
<dbReference type="PROSITE" id="PS50020">
    <property type="entry name" value="WW_DOMAIN_2"/>
    <property type="match status" value="1"/>
</dbReference>
<proteinExistence type="predicted"/>
<protein>
    <recommendedName>
        <fullName evidence="2">WW domain-containing protein</fullName>
    </recommendedName>
</protein>
<comment type="caution">
    <text evidence="3">The sequence shown here is derived from an EMBL/GenBank/DDBJ whole genome shotgun (WGS) entry which is preliminary data.</text>
</comment>
<reference evidence="3" key="1">
    <citation type="submission" date="2023-08" db="EMBL/GenBank/DDBJ databases">
        <authorList>
            <person name="Chen Y."/>
            <person name="Shah S."/>
            <person name="Dougan E. K."/>
            <person name="Thang M."/>
            <person name="Chan C."/>
        </authorList>
    </citation>
    <scope>NUCLEOTIDE SEQUENCE</scope>
</reference>
<dbReference type="SUPFAM" id="SSF51045">
    <property type="entry name" value="WW domain"/>
    <property type="match status" value="1"/>
</dbReference>
<keyword evidence="4" id="KW-1185">Reference proteome</keyword>
<dbReference type="Gene3D" id="2.20.70.10">
    <property type="match status" value="1"/>
</dbReference>
<evidence type="ECO:0000313" key="4">
    <source>
        <dbReference type="Proteomes" id="UP001178507"/>
    </source>
</evidence>
<feature type="region of interest" description="Disordered" evidence="1">
    <location>
        <begin position="73"/>
        <end position="100"/>
    </location>
</feature>
<dbReference type="SMART" id="SM00456">
    <property type="entry name" value="WW"/>
    <property type="match status" value="1"/>
</dbReference>
<dbReference type="InterPro" id="IPR036020">
    <property type="entry name" value="WW_dom_sf"/>
</dbReference>
<evidence type="ECO:0000259" key="2">
    <source>
        <dbReference type="PROSITE" id="PS50020"/>
    </source>
</evidence>
<dbReference type="Proteomes" id="UP001178507">
    <property type="component" value="Unassembled WGS sequence"/>
</dbReference>
<gene>
    <name evidence="3" type="ORF">EVOR1521_LOCUS23163</name>
</gene>
<dbReference type="PROSITE" id="PS01159">
    <property type="entry name" value="WW_DOMAIN_1"/>
    <property type="match status" value="1"/>
</dbReference>
<evidence type="ECO:0000313" key="3">
    <source>
        <dbReference type="EMBL" id="CAJ1399667.1"/>
    </source>
</evidence>
<dbReference type="EMBL" id="CAUJNA010003343">
    <property type="protein sequence ID" value="CAJ1399667.1"/>
    <property type="molecule type" value="Genomic_DNA"/>
</dbReference>
<sequence length="167" mass="19196">MADPAKEPSNWTEHTQSDGRRYYYNKVNKLSSWEKPECLKNPDEKLNTTVWKEPPRWQVMLLGRRSKVKLARAGEGEGAKAGGLHDECGGVRESMRRQTPRPRAELHDWRLFQGDEKADIRSLICQLGFLEPEQESPSTGRVYLRRIAYWPLVLLRMLCVDSAGVDA</sequence>
<feature type="domain" description="WW" evidence="2">
    <location>
        <begin position="5"/>
        <end position="38"/>
    </location>
</feature>
<name>A0AA36NA29_9DINO</name>
<accession>A0AA36NA29</accession>
<organism evidence="3 4">
    <name type="scientific">Effrenium voratum</name>
    <dbReference type="NCBI Taxonomy" id="2562239"/>
    <lineage>
        <taxon>Eukaryota</taxon>
        <taxon>Sar</taxon>
        <taxon>Alveolata</taxon>
        <taxon>Dinophyceae</taxon>
        <taxon>Suessiales</taxon>
        <taxon>Symbiodiniaceae</taxon>
        <taxon>Effrenium</taxon>
    </lineage>
</organism>